<feature type="compositionally biased region" description="Polar residues" evidence="6">
    <location>
        <begin position="1134"/>
        <end position="1150"/>
    </location>
</feature>
<comment type="subcellular location">
    <subcellularLocation>
        <location evidence="1">Nucleus</location>
    </subcellularLocation>
</comment>
<dbReference type="Proteomes" id="UP000290289">
    <property type="component" value="Chromosome 1"/>
</dbReference>
<keyword evidence="5" id="KW-0539">Nucleus</keyword>
<dbReference type="Pfam" id="PF03478">
    <property type="entry name" value="Beta-prop_KIB1-4"/>
    <property type="match status" value="1"/>
</dbReference>
<keyword evidence="3" id="KW-0238">DNA-binding</keyword>
<proteinExistence type="predicted"/>
<protein>
    <recommendedName>
        <fullName evidence="7">MBD domain-containing protein</fullName>
    </recommendedName>
</protein>
<dbReference type="SUPFAM" id="SSF54171">
    <property type="entry name" value="DNA-binding domain"/>
    <property type="match status" value="2"/>
</dbReference>
<feature type="compositionally biased region" description="Basic and acidic residues" evidence="6">
    <location>
        <begin position="1021"/>
        <end position="1032"/>
    </location>
</feature>
<feature type="region of interest" description="Disordered" evidence="6">
    <location>
        <begin position="716"/>
        <end position="810"/>
    </location>
</feature>
<comment type="caution">
    <text evidence="8">The sequence shown here is derived from an EMBL/GenBank/DDBJ whole genome shotgun (WGS) entry which is preliminary data.</text>
</comment>
<name>A0A498KLS5_MALDO</name>
<feature type="domain" description="MBD" evidence="7">
    <location>
        <begin position="528"/>
        <end position="605"/>
    </location>
</feature>
<dbReference type="AlphaFoldDB" id="A0A498KLS5"/>
<dbReference type="Pfam" id="PF01429">
    <property type="entry name" value="MBD"/>
    <property type="match status" value="2"/>
</dbReference>
<dbReference type="GO" id="GO:0003677">
    <property type="term" value="F:DNA binding"/>
    <property type="evidence" value="ECO:0007669"/>
    <property type="project" value="UniProtKB-KW"/>
</dbReference>
<evidence type="ECO:0000256" key="3">
    <source>
        <dbReference type="ARBA" id="ARBA00023125"/>
    </source>
</evidence>
<sequence length="1150" mass="128218">MGSDWASLPNYLLESILENLVSRLEYIRFSAVCMSWYCIAKDNKRKFDEISSCHNPPLLLIQTAIKTAKKRDWNIYHPIEDRVLGLQLNFSKKRFCGSSKGWLIAMNMGLVVTLINPFLWIKGRKKRQDSIINLPPLTRPQERVPVQITCTFMSINVLLYIDEGSGIQFQDVVHVGDKFYAVEELGRLSSFEITTHSISSKQLVAGNTMVFDEVIKAYIVVLNDNELWMVQRGFEFNTGRVTTLVKIFKLNFDKCEWVETKTLGDLAFFLGDNFSISVKASNFPGCMPNCIYFNYDYDRINSYPKNRLSDDYCVYNVDSRSFSQPYTREAKKLLEKTMQPSFWVVPTLQLLAGRPFAGGIVESPSPESAHSTWRTSILCVPTQSNIRAVPSLKYNFVKLQLFNCHVVTSAPLAIQFRKHVGLETFQAFHSERERERGREFGSYFGGGRPENQSPAMADQNSEEWLPAGWTVEVKVRKNGRRDKYYYESSSGHRFSSRAEVSRYLSTSKTSCEDKQKIEETLKRPSDDVVVEKTVAERLPPGWIKEIRVTKKARKIRRDTHYIAPVSEKVFHSLRDVHRYLENEEPGRLNVEPSGSSDKELEDEKSSKLDNASLNFNETTKDGEILNCSCNGEGLPLPEHTSDQSGVGTELGSLNPSEAKGSEQNEQDGDSTKSECISAPAGGDPPDNQCLESGMIKHEINRSGLCKSKNKKELILPRRASKRLAGVEVGPFPELKTSIRARRAATEQSGEGTRHTTEGPSLPEHSSDQSEVGSLNPPESKGSEQKEQDCDSTKNECISIPAGGGPPDKQCLETGLIKHEGKKTHLDLCKSKNKMEPIVPRRASMRLAGVEAGPVPEVKPSTPARRFAVKQSGEGVHRTTEGSSLGNLPSCAFQQPDYHEVEPEKHIQNVEQAINGDAKQRCASVFPLGSRSSPEEHAGKLETDYKAEEKPGLQPDLPLGDFFTDPCIAFAIETLTGIGFDNARSDGDHSSGGLTTPKDHHGDIDNKSSGKQESGNLFIPERWGKVGKDDDAGQKSGSPTELPFGGSWPDPCIEFAIKTLTGAIPVDYDPHIEEYFQQQLSSSKTQGTSDLTLKNVGLDNFCQTDDLCEQFCHAEVPVLKKQALSEPRHTRSRSLHSSGGSDVNQKGRQRH</sequence>
<feature type="region of interest" description="Disordered" evidence="6">
    <location>
        <begin position="1122"/>
        <end position="1150"/>
    </location>
</feature>
<dbReference type="InterPro" id="IPR005174">
    <property type="entry name" value="KIB1-4_b-propeller"/>
</dbReference>
<accession>A0A498KLS5</accession>
<feature type="compositionally biased region" description="Basic and acidic residues" evidence="6">
    <location>
        <begin position="596"/>
        <end position="607"/>
    </location>
</feature>
<dbReference type="CDD" id="cd00122">
    <property type="entry name" value="MBD"/>
    <property type="match status" value="1"/>
</dbReference>
<evidence type="ECO:0000256" key="2">
    <source>
        <dbReference type="ARBA" id="ARBA00023015"/>
    </source>
</evidence>
<evidence type="ECO:0000313" key="8">
    <source>
        <dbReference type="EMBL" id="RXI08426.1"/>
    </source>
</evidence>
<dbReference type="PROSITE" id="PS50982">
    <property type="entry name" value="MBD"/>
    <property type="match status" value="2"/>
</dbReference>
<reference evidence="8 9" key="1">
    <citation type="submission" date="2018-10" db="EMBL/GenBank/DDBJ databases">
        <title>A high-quality apple genome assembly.</title>
        <authorList>
            <person name="Hu J."/>
        </authorList>
    </citation>
    <scope>NUCLEOTIDE SEQUENCE [LARGE SCALE GENOMIC DNA]</scope>
    <source>
        <strain evidence="9">cv. HFTH1</strain>
        <tissue evidence="8">Young leaf</tissue>
    </source>
</reference>
<evidence type="ECO:0000313" key="9">
    <source>
        <dbReference type="Proteomes" id="UP000290289"/>
    </source>
</evidence>
<feature type="compositionally biased region" description="Basic and acidic residues" evidence="6">
    <location>
        <begin position="780"/>
        <end position="793"/>
    </location>
</feature>
<evidence type="ECO:0000256" key="5">
    <source>
        <dbReference type="ARBA" id="ARBA00023242"/>
    </source>
</evidence>
<feature type="region of interest" description="Disordered" evidence="6">
    <location>
        <begin position="635"/>
        <end position="694"/>
    </location>
</feature>
<dbReference type="STRING" id="3750.A0A498KLS5"/>
<dbReference type="PANTHER" id="PTHR34067">
    <property type="entry name" value="OS04G0193200 PROTEIN"/>
    <property type="match status" value="1"/>
</dbReference>
<evidence type="ECO:0000256" key="1">
    <source>
        <dbReference type="ARBA" id="ARBA00004123"/>
    </source>
</evidence>
<organism evidence="8 9">
    <name type="scientific">Malus domestica</name>
    <name type="common">Apple</name>
    <name type="synonym">Pyrus malus</name>
    <dbReference type="NCBI Taxonomy" id="3750"/>
    <lineage>
        <taxon>Eukaryota</taxon>
        <taxon>Viridiplantae</taxon>
        <taxon>Streptophyta</taxon>
        <taxon>Embryophyta</taxon>
        <taxon>Tracheophyta</taxon>
        <taxon>Spermatophyta</taxon>
        <taxon>Magnoliopsida</taxon>
        <taxon>eudicotyledons</taxon>
        <taxon>Gunneridae</taxon>
        <taxon>Pentapetalae</taxon>
        <taxon>rosids</taxon>
        <taxon>fabids</taxon>
        <taxon>Rosales</taxon>
        <taxon>Rosaceae</taxon>
        <taxon>Amygdaloideae</taxon>
        <taxon>Maleae</taxon>
        <taxon>Malus</taxon>
    </lineage>
</organism>
<gene>
    <name evidence="8" type="ORF">DVH24_022570</name>
</gene>
<keyword evidence="9" id="KW-1185">Reference proteome</keyword>
<feature type="region of interest" description="Disordered" evidence="6">
    <location>
        <begin position="583"/>
        <end position="615"/>
    </location>
</feature>
<evidence type="ECO:0000259" key="7">
    <source>
        <dbReference type="PROSITE" id="PS50982"/>
    </source>
</evidence>
<feature type="compositionally biased region" description="Basic and acidic residues" evidence="6">
    <location>
        <begin position="932"/>
        <end position="950"/>
    </location>
</feature>
<dbReference type="EMBL" id="RDQH01000327">
    <property type="protein sequence ID" value="RXI08426.1"/>
    <property type="molecule type" value="Genomic_DNA"/>
</dbReference>
<dbReference type="InterPro" id="IPR038945">
    <property type="entry name" value="MBD13-like"/>
</dbReference>
<dbReference type="Gene3D" id="3.30.890.10">
    <property type="entry name" value="Methyl-cpg-binding Protein 2, Chain A"/>
    <property type="match status" value="2"/>
</dbReference>
<dbReference type="Gene3D" id="1.20.1280.50">
    <property type="match status" value="1"/>
</dbReference>
<keyword evidence="4" id="KW-0804">Transcription</keyword>
<feature type="region of interest" description="Disordered" evidence="6">
    <location>
        <begin position="849"/>
        <end position="893"/>
    </location>
</feature>
<feature type="compositionally biased region" description="Basic and acidic residues" evidence="6">
    <location>
        <begin position="996"/>
        <end position="1009"/>
    </location>
</feature>
<dbReference type="InterPro" id="IPR001739">
    <property type="entry name" value="Methyl_CpG_DNA-bd"/>
</dbReference>
<evidence type="ECO:0000256" key="6">
    <source>
        <dbReference type="SAM" id="MobiDB-lite"/>
    </source>
</evidence>
<feature type="region of interest" description="Disordered" evidence="6">
    <location>
        <begin position="986"/>
        <end position="1045"/>
    </location>
</feature>
<dbReference type="PANTHER" id="PTHR34067:SF24">
    <property type="entry name" value="METHYL-CPG-BINDING DOMAIN-CONTAINING PROTEIN 13"/>
    <property type="match status" value="1"/>
</dbReference>
<feature type="compositionally biased region" description="Polar residues" evidence="6">
    <location>
        <begin position="642"/>
        <end position="655"/>
    </location>
</feature>
<evidence type="ECO:0000256" key="4">
    <source>
        <dbReference type="ARBA" id="ARBA00023163"/>
    </source>
</evidence>
<feature type="region of interest" description="Disordered" evidence="6">
    <location>
        <begin position="440"/>
        <end position="460"/>
    </location>
</feature>
<keyword evidence="2" id="KW-0805">Transcription regulation</keyword>
<feature type="region of interest" description="Disordered" evidence="6">
    <location>
        <begin position="923"/>
        <end position="957"/>
    </location>
</feature>
<dbReference type="InterPro" id="IPR016177">
    <property type="entry name" value="DNA-bd_dom_sf"/>
</dbReference>
<dbReference type="GO" id="GO:0005634">
    <property type="term" value="C:nucleus"/>
    <property type="evidence" value="ECO:0007669"/>
    <property type="project" value="UniProtKB-SubCell"/>
</dbReference>
<feature type="domain" description="MBD" evidence="7">
    <location>
        <begin position="455"/>
        <end position="524"/>
    </location>
</feature>